<evidence type="ECO:0000256" key="1">
    <source>
        <dbReference type="RuleBase" id="RU363098"/>
    </source>
</evidence>
<dbReference type="GO" id="GO:0003723">
    <property type="term" value="F:RNA binding"/>
    <property type="evidence" value="ECO:0007669"/>
    <property type="project" value="UniProtKB-KW"/>
</dbReference>
<comment type="similarity">
    <text evidence="1">Belongs to the RdRP family.</text>
</comment>
<keyword evidence="1" id="KW-0696">RNA-directed RNA polymerase</keyword>
<dbReference type="Pfam" id="PF05183">
    <property type="entry name" value="RdRP"/>
    <property type="match status" value="1"/>
</dbReference>
<name>A0A0G2EPE3_PHACM</name>
<dbReference type="GO" id="GO:0030422">
    <property type="term" value="P:siRNA processing"/>
    <property type="evidence" value="ECO:0007669"/>
    <property type="project" value="TreeGrafter"/>
</dbReference>
<dbReference type="PANTHER" id="PTHR23079">
    <property type="entry name" value="RNA-DEPENDENT RNA POLYMERASE"/>
    <property type="match status" value="1"/>
</dbReference>
<accession>A0A0G2EPE3</accession>
<keyword evidence="5" id="KW-1185">Reference proteome</keyword>
<evidence type="ECO:0000256" key="2">
    <source>
        <dbReference type="SAM" id="MobiDB-lite"/>
    </source>
</evidence>
<feature type="region of interest" description="Disordered" evidence="2">
    <location>
        <begin position="657"/>
        <end position="713"/>
    </location>
</feature>
<organism evidence="4 5">
    <name type="scientific">Phaeomoniella chlamydospora</name>
    <name type="common">Phaeoacremonium chlamydosporum</name>
    <dbReference type="NCBI Taxonomy" id="158046"/>
    <lineage>
        <taxon>Eukaryota</taxon>
        <taxon>Fungi</taxon>
        <taxon>Dikarya</taxon>
        <taxon>Ascomycota</taxon>
        <taxon>Pezizomycotina</taxon>
        <taxon>Eurotiomycetes</taxon>
        <taxon>Chaetothyriomycetidae</taxon>
        <taxon>Phaeomoniellales</taxon>
        <taxon>Phaeomoniellaceae</taxon>
        <taxon>Phaeomoniella</taxon>
    </lineage>
</organism>
<comment type="catalytic activity">
    <reaction evidence="1">
        <text>RNA(n) + a ribonucleoside 5'-triphosphate = RNA(n+1) + diphosphate</text>
        <dbReference type="Rhea" id="RHEA:21248"/>
        <dbReference type="Rhea" id="RHEA-COMP:14527"/>
        <dbReference type="Rhea" id="RHEA-COMP:17342"/>
        <dbReference type="ChEBI" id="CHEBI:33019"/>
        <dbReference type="ChEBI" id="CHEBI:61557"/>
        <dbReference type="ChEBI" id="CHEBI:140395"/>
        <dbReference type="EC" id="2.7.7.48"/>
    </reaction>
</comment>
<feature type="domain" description="RDRP core" evidence="3">
    <location>
        <begin position="1"/>
        <end position="458"/>
    </location>
</feature>
<dbReference type="EC" id="2.7.7.48" evidence="1"/>
<dbReference type="PANTHER" id="PTHR23079:SF14">
    <property type="entry name" value="RNA-DEPENDENT RNA POLYMERASE"/>
    <property type="match status" value="1"/>
</dbReference>
<dbReference type="Proteomes" id="UP000053317">
    <property type="component" value="Unassembled WGS sequence"/>
</dbReference>
<feature type="compositionally biased region" description="Acidic residues" evidence="2">
    <location>
        <begin position="657"/>
        <end position="678"/>
    </location>
</feature>
<evidence type="ECO:0000313" key="5">
    <source>
        <dbReference type="Proteomes" id="UP000053317"/>
    </source>
</evidence>
<evidence type="ECO:0000313" key="4">
    <source>
        <dbReference type="EMBL" id="KKY24179.1"/>
    </source>
</evidence>
<comment type="caution">
    <text evidence="4">The sequence shown here is derived from an EMBL/GenBank/DDBJ whole genome shotgun (WGS) entry which is preliminary data.</text>
</comment>
<dbReference type="AlphaFoldDB" id="A0A0G2EPE3"/>
<proteinExistence type="inferred from homology"/>
<evidence type="ECO:0000259" key="3">
    <source>
        <dbReference type="Pfam" id="PF05183"/>
    </source>
</evidence>
<reference evidence="4 5" key="1">
    <citation type="submission" date="2015-05" db="EMBL/GenBank/DDBJ databases">
        <title>Distinctive expansion of gene families associated with plant cell wall degradation and secondary metabolism in the genomes of grapevine trunk pathogens.</title>
        <authorList>
            <person name="Lawrence D.P."/>
            <person name="Travadon R."/>
            <person name="Rolshausen P.E."/>
            <person name="Baumgartner K."/>
        </authorList>
    </citation>
    <scope>NUCLEOTIDE SEQUENCE [LARGE SCALE GENOMIC DNA]</scope>
    <source>
        <strain evidence="4">UCRPC4</strain>
    </source>
</reference>
<sequence length="713" mass="81686">MSESLARVICHKLGIDGIPSVFQGRVAGAKGVWMVEKDSNCRRLSSRGFYLEVSDDSQLKIRPHPADTQELEESQRIFEVLKWSSPPRPGALTFQLLTILFDRGVSKVVLKELLESDISSIYDDLVSAKNDPLLLRAWLRSAHSFTRSKDTEALGLWPAENIEQTVLLLESGFRLSDSALLVNRIRQSLRDYMTRYRDYYQIRVPLSTSVFCIADPYGILAEDEVHCGFSSTWTHATDQFNDHLLDGIDVLVARSPALLPSDIQRRKARYKLELRHFRDVIVFPTRGSTPLASMLSGGDYDGDMVWVCWDQKLVQPFRNEGLAPDRPSEVACGIKSMSTPLGEIFKHVRKIRKKEINRFFMNCFSFNLNPGFLGYCTREFEKVVYHEGSISSSNAIKLATMAGYLVDAAKGGLLLSEQDWKGIRNSISLGVQAIPAYRDPNANRGNSDNILDYLKFSVAIPAIDKLLAQFNTQWKHVTESTEADRDLTTLWDDTDKRSSQEIMDKNYKLKTILDKLWENVKNIRTEWFNVMSHNPAREDDKLFIQKIQPLYNRFQSIEPTPVDHPIYIRYLEEIEESSKNPYTHWSLLRASCLYSLFRRSPSNTCPWYLAGGELCELKSRAQPERKRTMLQKFYIHTKFDGRSARRMQMKLVEQDVEEQLAGDDEDHEDDDDDDDDHLENDSYPQGESWDSVWDHAGGMMVGESSEGLNHSIV</sequence>
<dbReference type="OrthoDB" id="10055769at2759"/>
<reference evidence="4 5" key="2">
    <citation type="submission" date="2015-05" db="EMBL/GenBank/DDBJ databases">
        <authorList>
            <person name="Morales-Cruz A."/>
            <person name="Amrine K.C."/>
            <person name="Cantu D."/>
        </authorList>
    </citation>
    <scope>NUCLEOTIDE SEQUENCE [LARGE SCALE GENOMIC DNA]</scope>
    <source>
        <strain evidence="4">UCRPC4</strain>
    </source>
</reference>
<gene>
    <name evidence="4" type="ORF">UCRPC4_g02545</name>
</gene>
<protein>
    <recommendedName>
        <fullName evidence="1">RNA-dependent RNA polymerase</fullName>
        <ecNumber evidence="1">2.7.7.48</ecNumber>
    </recommendedName>
</protein>
<keyword evidence="1" id="KW-0548">Nucleotidyltransferase</keyword>
<dbReference type="EMBL" id="LCWF01000062">
    <property type="protein sequence ID" value="KKY24179.1"/>
    <property type="molecule type" value="Genomic_DNA"/>
</dbReference>
<keyword evidence="1" id="KW-0694">RNA-binding</keyword>
<dbReference type="GO" id="GO:0031380">
    <property type="term" value="C:nuclear RNA-directed RNA polymerase complex"/>
    <property type="evidence" value="ECO:0007669"/>
    <property type="project" value="TreeGrafter"/>
</dbReference>
<dbReference type="GO" id="GO:0003968">
    <property type="term" value="F:RNA-directed RNA polymerase activity"/>
    <property type="evidence" value="ECO:0007669"/>
    <property type="project" value="UniProtKB-KW"/>
</dbReference>
<keyword evidence="1" id="KW-0808">Transferase</keyword>
<dbReference type="InterPro" id="IPR057596">
    <property type="entry name" value="RDRP_core"/>
</dbReference>
<dbReference type="InterPro" id="IPR007855">
    <property type="entry name" value="RDRP"/>
</dbReference>